<feature type="signal peptide" evidence="1">
    <location>
        <begin position="1"/>
        <end position="24"/>
    </location>
</feature>
<comment type="caution">
    <text evidence="2">The sequence shown here is derived from an EMBL/GenBank/DDBJ whole genome shotgun (WGS) entry which is preliminary data.</text>
</comment>
<gene>
    <name evidence="2" type="ORF">JOQ06_008503</name>
</gene>
<accession>A0AAD6FAE8</accession>
<dbReference type="AlphaFoldDB" id="A0AAD6FAE8"/>
<keyword evidence="3" id="KW-1185">Reference proteome</keyword>
<evidence type="ECO:0000313" key="3">
    <source>
        <dbReference type="Proteomes" id="UP001219934"/>
    </source>
</evidence>
<organism evidence="2 3">
    <name type="scientific">Pogonophryne albipinna</name>
    <dbReference type="NCBI Taxonomy" id="1090488"/>
    <lineage>
        <taxon>Eukaryota</taxon>
        <taxon>Metazoa</taxon>
        <taxon>Chordata</taxon>
        <taxon>Craniata</taxon>
        <taxon>Vertebrata</taxon>
        <taxon>Euteleostomi</taxon>
        <taxon>Actinopterygii</taxon>
        <taxon>Neopterygii</taxon>
        <taxon>Teleostei</taxon>
        <taxon>Neoteleostei</taxon>
        <taxon>Acanthomorphata</taxon>
        <taxon>Eupercaria</taxon>
        <taxon>Perciformes</taxon>
        <taxon>Notothenioidei</taxon>
        <taxon>Pogonophryne</taxon>
    </lineage>
</organism>
<keyword evidence="1" id="KW-0732">Signal</keyword>
<feature type="chain" id="PRO_5041958466" evidence="1">
    <location>
        <begin position="25"/>
        <end position="61"/>
    </location>
</feature>
<name>A0AAD6FAE8_9TELE</name>
<evidence type="ECO:0000313" key="2">
    <source>
        <dbReference type="EMBL" id="KAJ4926323.1"/>
    </source>
</evidence>
<protein>
    <submittedName>
        <fullName evidence="2">Uncharacterized protein</fullName>
    </submittedName>
</protein>
<proteinExistence type="predicted"/>
<reference evidence="2" key="1">
    <citation type="submission" date="2022-11" db="EMBL/GenBank/DDBJ databases">
        <title>Chromosome-level genome of Pogonophryne albipinna.</title>
        <authorList>
            <person name="Jo E."/>
        </authorList>
    </citation>
    <scope>NUCLEOTIDE SEQUENCE</scope>
    <source>
        <strain evidence="2">SGF0006</strain>
        <tissue evidence="2">Muscle</tissue>
    </source>
</reference>
<dbReference type="Proteomes" id="UP001219934">
    <property type="component" value="Unassembled WGS sequence"/>
</dbReference>
<sequence>MILNRNRSPLLLAVTCMYISGGLLWSYQEEDASDGEECSENKISTTKYPCLKPSGEVTTCY</sequence>
<evidence type="ECO:0000256" key="1">
    <source>
        <dbReference type="SAM" id="SignalP"/>
    </source>
</evidence>
<feature type="non-terminal residue" evidence="2">
    <location>
        <position position="1"/>
    </location>
</feature>
<dbReference type="EMBL" id="JAPTMU010000020">
    <property type="protein sequence ID" value="KAJ4926323.1"/>
    <property type="molecule type" value="Genomic_DNA"/>
</dbReference>